<gene>
    <name evidence="3" type="ORF">UFOPK3495_00672</name>
    <name evidence="4" type="ORF">UFOPK4237_00420</name>
</gene>
<dbReference type="SUPFAM" id="SSF50249">
    <property type="entry name" value="Nucleic acid-binding proteins"/>
    <property type="match status" value="1"/>
</dbReference>
<keyword evidence="1" id="KW-0238">DNA-binding</keyword>
<dbReference type="GO" id="GO:0003697">
    <property type="term" value="F:single-stranded DNA binding"/>
    <property type="evidence" value="ECO:0007669"/>
    <property type="project" value="InterPro"/>
</dbReference>
<evidence type="ECO:0000313" key="4">
    <source>
        <dbReference type="EMBL" id="CAB5036128.1"/>
    </source>
</evidence>
<reference evidence="4" key="1">
    <citation type="submission" date="2020-05" db="EMBL/GenBank/DDBJ databases">
        <authorList>
            <person name="Chiriac C."/>
            <person name="Salcher M."/>
            <person name="Ghai R."/>
            <person name="Kavagutti S V."/>
        </authorList>
    </citation>
    <scope>NUCLEOTIDE SEQUENCE</scope>
</reference>
<sequence length="118" mass="13156">METSESNWGQNKVHLIGRLGQQSQTKEMPSGDELTTFTVVVPRSGKLRPGSPRLDSLACQSMKVGIRNKVLSWPAGSWVELEGTLRRRFWQSGNGLASSTEIEVRTLVRVRESTSVDR</sequence>
<dbReference type="InterPro" id="IPR000424">
    <property type="entry name" value="Primosome_PriB/ssb"/>
</dbReference>
<dbReference type="InterPro" id="IPR012340">
    <property type="entry name" value="NA-bd_OB-fold"/>
</dbReference>
<feature type="region of interest" description="Disordered" evidence="2">
    <location>
        <begin position="1"/>
        <end position="31"/>
    </location>
</feature>
<feature type="compositionally biased region" description="Polar residues" evidence="2">
    <location>
        <begin position="20"/>
        <end position="31"/>
    </location>
</feature>
<evidence type="ECO:0000256" key="2">
    <source>
        <dbReference type="SAM" id="MobiDB-lite"/>
    </source>
</evidence>
<dbReference type="Gene3D" id="2.40.50.140">
    <property type="entry name" value="Nucleic acid-binding proteins"/>
    <property type="match status" value="1"/>
</dbReference>
<proteinExistence type="predicted"/>
<dbReference type="AlphaFoldDB" id="A0A6J7S6D7"/>
<dbReference type="EMBL" id="CAFBMC010000027">
    <property type="protein sequence ID" value="CAB4895533.1"/>
    <property type="molecule type" value="Genomic_DNA"/>
</dbReference>
<dbReference type="PROSITE" id="PS50935">
    <property type="entry name" value="SSB"/>
    <property type="match status" value="1"/>
</dbReference>
<name>A0A6J7S6D7_9ZZZZ</name>
<accession>A0A6J7S6D7</accession>
<dbReference type="Pfam" id="PF00436">
    <property type="entry name" value="SSB"/>
    <property type="match status" value="1"/>
</dbReference>
<protein>
    <submittedName>
        <fullName evidence="4">Unannotated protein</fullName>
    </submittedName>
</protein>
<feature type="compositionally biased region" description="Polar residues" evidence="2">
    <location>
        <begin position="1"/>
        <end position="10"/>
    </location>
</feature>
<evidence type="ECO:0000313" key="3">
    <source>
        <dbReference type="EMBL" id="CAB4895533.1"/>
    </source>
</evidence>
<dbReference type="EMBL" id="CAFBPZ010000017">
    <property type="protein sequence ID" value="CAB5036128.1"/>
    <property type="molecule type" value="Genomic_DNA"/>
</dbReference>
<organism evidence="4">
    <name type="scientific">freshwater metagenome</name>
    <dbReference type="NCBI Taxonomy" id="449393"/>
    <lineage>
        <taxon>unclassified sequences</taxon>
        <taxon>metagenomes</taxon>
        <taxon>ecological metagenomes</taxon>
    </lineage>
</organism>
<evidence type="ECO:0000256" key="1">
    <source>
        <dbReference type="ARBA" id="ARBA00023125"/>
    </source>
</evidence>